<dbReference type="EMBL" id="JADBED010000001">
    <property type="protein sequence ID" value="MBE1525038.1"/>
    <property type="molecule type" value="Genomic_DNA"/>
</dbReference>
<evidence type="ECO:0000313" key="4">
    <source>
        <dbReference type="Proteomes" id="UP000643525"/>
    </source>
</evidence>
<keyword evidence="4" id="KW-1185">Reference proteome</keyword>
<comment type="caution">
    <text evidence="3">The sequence shown here is derived from an EMBL/GenBank/DDBJ whole genome shotgun (WGS) entry which is preliminary data.</text>
</comment>
<proteinExistence type="predicted"/>
<evidence type="ECO:0000256" key="2">
    <source>
        <dbReference type="SAM" id="Phobius"/>
    </source>
</evidence>
<feature type="compositionally biased region" description="Acidic residues" evidence="1">
    <location>
        <begin position="78"/>
        <end position="104"/>
    </location>
</feature>
<keyword evidence="2" id="KW-0812">Transmembrane</keyword>
<feature type="transmembrane region" description="Helical" evidence="2">
    <location>
        <begin position="20"/>
        <end position="42"/>
    </location>
</feature>
<feature type="compositionally biased region" description="Polar residues" evidence="1">
    <location>
        <begin position="67"/>
        <end position="76"/>
    </location>
</feature>
<evidence type="ECO:0000256" key="1">
    <source>
        <dbReference type="SAM" id="MobiDB-lite"/>
    </source>
</evidence>
<name>A0ABR9JGH8_9MICC</name>
<reference evidence="3 4" key="1">
    <citation type="submission" date="2020-10" db="EMBL/GenBank/DDBJ databases">
        <title>Sequencing the genomes of 1000 actinobacteria strains.</title>
        <authorList>
            <person name="Klenk H.-P."/>
        </authorList>
    </citation>
    <scope>NUCLEOTIDE SEQUENCE [LARGE SCALE GENOMIC DNA]</scope>
    <source>
        <strain evidence="3 4">DSM 15666</strain>
    </source>
</reference>
<evidence type="ECO:0000313" key="3">
    <source>
        <dbReference type="EMBL" id="MBE1525038.1"/>
    </source>
</evidence>
<keyword evidence="2" id="KW-1133">Transmembrane helix</keyword>
<keyword evidence="2" id="KW-0472">Membrane</keyword>
<dbReference type="Proteomes" id="UP000643525">
    <property type="component" value="Unassembled WGS sequence"/>
</dbReference>
<gene>
    <name evidence="3" type="ORF">H4W27_002156</name>
</gene>
<evidence type="ECO:0008006" key="5">
    <source>
        <dbReference type="Google" id="ProtNLM"/>
    </source>
</evidence>
<feature type="compositionally biased region" description="Low complexity" evidence="1">
    <location>
        <begin position="49"/>
        <end position="65"/>
    </location>
</feature>
<accession>A0ABR9JGH8</accession>
<sequence length="241" mass="25536">MGSKRRRQSAEVYRRRRILVGVLAVLFMALGAWLALIVTGWFDSAETRAPAGSSSSSAESSGPAETGSPTQPSSEAGQDPEDTEDPEASETGESGEESAQDQDSADGPPEDGSCRSGDLQVRADTGSESYAPGFAPMLVMEVENTADYACTADLGTTEQEFVVAHAGATVFSTAECTLTRESLEVELEPGQVEQAHFTWPRSDSSADCTEPDRSLSPGSYELTVSLQGVRSEPHEFILSEG</sequence>
<organism evidence="3 4">
    <name type="scientific">Nesterenkonia lutea</name>
    <dbReference type="NCBI Taxonomy" id="272919"/>
    <lineage>
        <taxon>Bacteria</taxon>
        <taxon>Bacillati</taxon>
        <taxon>Actinomycetota</taxon>
        <taxon>Actinomycetes</taxon>
        <taxon>Micrococcales</taxon>
        <taxon>Micrococcaceae</taxon>
        <taxon>Nesterenkonia</taxon>
    </lineage>
</organism>
<feature type="region of interest" description="Disordered" evidence="1">
    <location>
        <begin position="47"/>
        <end position="130"/>
    </location>
</feature>
<protein>
    <recommendedName>
        <fullName evidence="5">Intracellular proteinase inhibitor BsuPI domain-containing protein</fullName>
    </recommendedName>
</protein>
<dbReference type="RefSeq" id="WP_192595960.1">
    <property type="nucleotide sequence ID" value="NZ_BAAALJ010000013.1"/>
</dbReference>